<proteinExistence type="predicted"/>
<sequence>MHNQSITPPLSSSVPPFISSIDLPSICVRVKKKGEEWREERRGQERGGPQPSTTPPATGAHSAPMRTDTKRGSKSN</sequence>
<gene>
    <name evidence="2" type="ORF">QQF64_008672</name>
</gene>
<name>A0ABR3M879_9TELE</name>
<evidence type="ECO:0000313" key="3">
    <source>
        <dbReference type="Proteomes" id="UP001558613"/>
    </source>
</evidence>
<reference evidence="2 3" key="1">
    <citation type="submission" date="2023-09" db="EMBL/GenBank/DDBJ databases">
        <authorList>
            <person name="Wang M."/>
        </authorList>
    </citation>
    <scope>NUCLEOTIDE SEQUENCE [LARGE SCALE GENOMIC DNA]</scope>
    <source>
        <strain evidence="2">GT-2023</strain>
        <tissue evidence="2">Liver</tissue>
    </source>
</reference>
<feature type="compositionally biased region" description="Basic and acidic residues" evidence="1">
    <location>
        <begin position="33"/>
        <end position="45"/>
    </location>
</feature>
<evidence type="ECO:0000256" key="1">
    <source>
        <dbReference type="SAM" id="MobiDB-lite"/>
    </source>
</evidence>
<feature type="compositionally biased region" description="Polar residues" evidence="1">
    <location>
        <begin position="1"/>
        <end position="14"/>
    </location>
</feature>
<feature type="compositionally biased region" description="Basic and acidic residues" evidence="1">
    <location>
        <begin position="67"/>
        <end position="76"/>
    </location>
</feature>
<dbReference type="Proteomes" id="UP001558613">
    <property type="component" value="Unassembled WGS sequence"/>
</dbReference>
<comment type="caution">
    <text evidence="2">The sequence shown here is derived from an EMBL/GenBank/DDBJ whole genome shotgun (WGS) entry which is preliminary data.</text>
</comment>
<evidence type="ECO:0000313" key="2">
    <source>
        <dbReference type="EMBL" id="KAL1260845.1"/>
    </source>
</evidence>
<feature type="region of interest" description="Disordered" evidence="1">
    <location>
        <begin position="1"/>
        <end position="76"/>
    </location>
</feature>
<organism evidence="2 3">
    <name type="scientific">Cirrhinus molitorella</name>
    <name type="common">mud carp</name>
    <dbReference type="NCBI Taxonomy" id="172907"/>
    <lineage>
        <taxon>Eukaryota</taxon>
        <taxon>Metazoa</taxon>
        <taxon>Chordata</taxon>
        <taxon>Craniata</taxon>
        <taxon>Vertebrata</taxon>
        <taxon>Euteleostomi</taxon>
        <taxon>Actinopterygii</taxon>
        <taxon>Neopterygii</taxon>
        <taxon>Teleostei</taxon>
        <taxon>Ostariophysi</taxon>
        <taxon>Cypriniformes</taxon>
        <taxon>Cyprinidae</taxon>
        <taxon>Labeoninae</taxon>
        <taxon>Labeonini</taxon>
        <taxon>Cirrhinus</taxon>
    </lineage>
</organism>
<dbReference type="EMBL" id="JAYMGO010000015">
    <property type="protein sequence ID" value="KAL1260845.1"/>
    <property type="molecule type" value="Genomic_DNA"/>
</dbReference>
<protein>
    <submittedName>
        <fullName evidence="2">Uncharacterized protein</fullName>
    </submittedName>
</protein>
<keyword evidence="3" id="KW-1185">Reference proteome</keyword>
<accession>A0ABR3M879</accession>